<keyword evidence="1" id="KW-0812">Transmembrane</keyword>
<feature type="transmembrane region" description="Helical" evidence="1">
    <location>
        <begin position="12"/>
        <end position="30"/>
    </location>
</feature>
<proteinExistence type="predicted"/>
<keyword evidence="1" id="KW-1133">Transmembrane helix</keyword>
<evidence type="ECO:0000313" key="3">
    <source>
        <dbReference type="EMBL" id="OHA67211.1"/>
    </source>
</evidence>
<sequence length="351" mass="38322">MARNFSLLKSKRFWFFCTVGIAVIFIIFFFRAQRTEDPIALSGSDTDSVSPSTAIVSPEDRTWHNAGFSAAIRDSDIGAGLVSFLSGEQGCLYRIEDFGADKVFGNFRQCGKSDISISVGKDMACSSSYQKDSPQGRCRVSTKAIDQAGNESEWKSFLFFIDLEKPFIGPVSVEAGSLADTYVFGGQVADNGRIVSCRLFQDNQAVEGTVSFDSLPCQEDRICSISVQYISKDASAHDVRFGCQDAAGNVGYGEELSSLMFINQAPIIELCKVTPSQGNTSTIFQFESAARDLNQNILSFAWDFGDGTASQEQNITHSYASLGTYTPKLIVRDSRGKSDECTTAWVIVGEK</sequence>
<dbReference type="InterPro" id="IPR022409">
    <property type="entry name" value="PKD/Chitinase_dom"/>
</dbReference>
<organism evidence="3 4">
    <name type="scientific">Candidatus Wildermuthbacteria bacterium RIFCSPHIGHO2_02_FULL_47_12</name>
    <dbReference type="NCBI Taxonomy" id="1802451"/>
    <lineage>
        <taxon>Bacteria</taxon>
        <taxon>Candidatus Wildermuthiibacteriota</taxon>
    </lineage>
</organism>
<dbReference type="SMART" id="SM00089">
    <property type="entry name" value="PKD"/>
    <property type="match status" value="1"/>
</dbReference>
<comment type="caution">
    <text evidence="3">The sequence shown here is derived from an EMBL/GenBank/DDBJ whole genome shotgun (WGS) entry which is preliminary data.</text>
</comment>
<dbReference type="InterPro" id="IPR000601">
    <property type="entry name" value="PKD_dom"/>
</dbReference>
<gene>
    <name evidence="3" type="ORF">A3C82_00900</name>
</gene>
<dbReference type="CDD" id="cd00146">
    <property type="entry name" value="PKD"/>
    <property type="match status" value="1"/>
</dbReference>
<dbReference type="Gene3D" id="2.60.40.10">
    <property type="entry name" value="Immunoglobulins"/>
    <property type="match status" value="1"/>
</dbReference>
<name>A0A1G2R547_9BACT</name>
<dbReference type="Proteomes" id="UP000176901">
    <property type="component" value="Unassembled WGS sequence"/>
</dbReference>
<dbReference type="SUPFAM" id="SSF49299">
    <property type="entry name" value="PKD domain"/>
    <property type="match status" value="1"/>
</dbReference>
<reference evidence="3 4" key="1">
    <citation type="journal article" date="2016" name="Nat. Commun.">
        <title>Thousands of microbial genomes shed light on interconnected biogeochemical processes in an aquifer system.</title>
        <authorList>
            <person name="Anantharaman K."/>
            <person name="Brown C.T."/>
            <person name="Hug L.A."/>
            <person name="Sharon I."/>
            <person name="Castelle C.J."/>
            <person name="Probst A.J."/>
            <person name="Thomas B.C."/>
            <person name="Singh A."/>
            <person name="Wilkins M.J."/>
            <person name="Karaoz U."/>
            <person name="Brodie E.L."/>
            <person name="Williams K.H."/>
            <person name="Hubbard S.S."/>
            <person name="Banfield J.F."/>
        </authorList>
    </citation>
    <scope>NUCLEOTIDE SEQUENCE [LARGE SCALE GENOMIC DNA]</scope>
</reference>
<dbReference type="PROSITE" id="PS50093">
    <property type="entry name" value="PKD"/>
    <property type="match status" value="1"/>
</dbReference>
<evidence type="ECO:0000313" key="4">
    <source>
        <dbReference type="Proteomes" id="UP000176901"/>
    </source>
</evidence>
<dbReference type="Pfam" id="PF18911">
    <property type="entry name" value="PKD_4"/>
    <property type="match status" value="1"/>
</dbReference>
<dbReference type="InterPro" id="IPR035986">
    <property type="entry name" value="PKD_dom_sf"/>
</dbReference>
<dbReference type="EMBL" id="MHTW01000016">
    <property type="protein sequence ID" value="OHA67211.1"/>
    <property type="molecule type" value="Genomic_DNA"/>
</dbReference>
<dbReference type="STRING" id="1802451.A3C82_00900"/>
<evidence type="ECO:0000259" key="2">
    <source>
        <dbReference type="PROSITE" id="PS50093"/>
    </source>
</evidence>
<dbReference type="AlphaFoldDB" id="A0A1G2R547"/>
<accession>A0A1G2R547</accession>
<keyword evidence="1" id="KW-0472">Membrane</keyword>
<protein>
    <recommendedName>
        <fullName evidence="2">PKD domain-containing protein</fullName>
    </recommendedName>
</protein>
<evidence type="ECO:0000256" key="1">
    <source>
        <dbReference type="SAM" id="Phobius"/>
    </source>
</evidence>
<dbReference type="InterPro" id="IPR013783">
    <property type="entry name" value="Ig-like_fold"/>
</dbReference>
<feature type="domain" description="PKD" evidence="2">
    <location>
        <begin position="299"/>
        <end position="336"/>
    </location>
</feature>